<reference evidence="1 2" key="1">
    <citation type="submission" date="2021-07" db="EMBL/GenBank/DDBJ databases">
        <title>Genome data of Colletotrichum spaethianum.</title>
        <authorList>
            <person name="Utami Y.D."/>
            <person name="Hiruma K."/>
        </authorList>
    </citation>
    <scope>NUCLEOTIDE SEQUENCE [LARGE SCALE GENOMIC DNA]</scope>
    <source>
        <strain evidence="1 2">MAFF 242679</strain>
    </source>
</reference>
<dbReference type="EMBL" id="BPPX01000021">
    <property type="protein sequence ID" value="GJC86284.1"/>
    <property type="molecule type" value="Genomic_DNA"/>
</dbReference>
<keyword evidence="2" id="KW-1185">Reference proteome</keyword>
<sequence>MHRDVLTAAWRLDVAYNEEGPDVKYWQRPADGVKQVQIIHNSAPNLNDVNIEPRKQRIQAYFGVIRDMLRMAEVDLAELEESTEHNTKALKEAVYTEYLWCSTMVVILNVMAIKRQQNATQLETLVKERQFIMFEAQAQAKEA</sequence>
<evidence type="ECO:0000313" key="1">
    <source>
        <dbReference type="EMBL" id="GJC86284.1"/>
    </source>
</evidence>
<accession>A0AA37GT10</accession>
<name>A0AA37GT10_9PEZI</name>
<protein>
    <submittedName>
        <fullName evidence="1">Uncharacterized protein</fullName>
    </submittedName>
</protein>
<proteinExistence type="predicted"/>
<organism evidence="1 2">
    <name type="scientific">Colletotrichum liriopes</name>
    <dbReference type="NCBI Taxonomy" id="708192"/>
    <lineage>
        <taxon>Eukaryota</taxon>
        <taxon>Fungi</taxon>
        <taxon>Dikarya</taxon>
        <taxon>Ascomycota</taxon>
        <taxon>Pezizomycotina</taxon>
        <taxon>Sordariomycetes</taxon>
        <taxon>Hypocreomycetidae</taxon>
        <taxon>Glomerellales</taxon>
        <taxon>Glomerellaceae</taxon>
        <taxon>Colletotrichum</taxon>
        <taxon>Colletotrichum spaethianum species complex</taxon>
    </lineage>
</organism>
<evidence type="ECO:0000313" key="2">
    <source>
        <dbReference type="Proteomes" id="UP001055172"/>
    </source>
</evidence>
<dbReference type="AlphaFoldDB" id="A0AA37GT10"/>
<dbReference type="Proteomes" id="UP001055172">
    <property type="component" value="Unassembled WGS sequence"/>
</dbReference>
<gene>
    <name evidence="1" type="ORF">ColLi_09122</name>
</gene>
<comment type="caution">
    <text evidence="1">The sequence shown here is derived from an EMBL/GenBank/DDBJ whole genome shotgun (WGS) entry which is preliminary data.</text>
</comment>